<dbReference type="EMBL" id="VEPZ02000301">
    <property type="protein sequence ID" value="KAE8727847.1"/>
    <property type="molecule type" value="Genomic_DNA"/>
</dbReference>
<evidence type="ECO:0000256" key="1">
    <source>
        <dbReference type="SAM" id="MobiDB-lite"/>
    </source>
</evidence>
<protein>
    <submittedName>
        <fullName evidence="2">Uncharacterized protein</fullName>
    </submittedName>
</protein>
<dbReference type="AlphaFoldDB" id="A0A6A3CGJ4"/>
<dbReference type="PANTHER" id="PTHR47481:SF9">
    <property type="entry name" value="RETROTRANSPOSON GAG DOMAIN-CONTAINING PROTEIN"/>
    <property type="match status" value="1"/>
</dbReference>
<gene>
    <name evidence="2" type="ORF">F3Y22_tig00005294pilonHSYRG00136</name>
</gene>
<organism evidence="2 3">
    <name type="scientific">Hibiscus syriacus</name>
    <name type="common">Rose of Sharon</name>
    <dbReference type="NCBI Taxonomy" id="106335"/>
    <lineage>
        <taxon>Eukaryota</taxon>
        <taxon>Viridiplantae</taxon>
        <taxon>Streptophyta</taxon>
        <taxon>Embryophyta</taxon>
        <taxon>Tracheophyta</taxon>
        <taxon>Spermatophyta</taxon>
        <taxon>Magnoliopsida</taxon>
        <taxon>eudicotyledons</taxon>
        <taxon>Gunneridae</taxon>
        <taxon>Pentapetalae</taxon>
        <taxon>rosids</taxon>
        <taxon>malvids</taxon>
        <taxon>Malvales</taxon>
        <taxon>Malvaceae</taxon>
        <taxon>Malvoideae</taxon>
        <taxon>Hibiscus</taxon>
    </lineage>
</organism>
<accession>A0A6A3CGJ4</accession>
<sequence>MRAMQLKEEITLIQNGNRSIPEYLHVVKALADEIALIDHPISDDDLTLYILNGLGSDFREIVAPIRAREKSLTFEELHDLLVGHDNYLRRLEAATQHLVVSANYTNRKQTSVNPSQKHHGKRSVTANCTSASHVTENKWLMDSTASHNITGDLNNLYIHSEYDGTDEVVLGDGSGQEHESDPTKRLYISRHVVFDEAQNPQTKQSSPSHSHQTPTQVLPSIPVVVPPVMPPIPTVSPADAPTMVTAPPGGTPLTKRHVRGMG</sequence>
<dbReference type="PANTHER" id="PTHR47481">
    <property type="match status" value="1"/>
</dbReference>
<feature type="region of interest" description="Disordered" evidence="1">
    <location>
        <begin position="239"/>
        <end position="262"/>
    </location>
</feature>
<dbReference type="Proteomes" id="UP000436088">
    <property type="component" value="Unassembled WGS sequence"/>
</dbReference>
<keyword evidence="3" id="KW-1185">Reference proteome</keyword>
<proteinExistence type="predicted"/>
<evidence type="ECO:0000313" key="3">
    <source>
        <dbReference type="Proteomes" id="UP000436088"/>
    </source>
</evidence>
<name>A0A6A3CGJ4_HIBSY</name>
<comment type="caution">
    <text evidence="2">The sequence shown here is derived from an EMBL/GenBank/DDBJ whole genome shotgun (WGS) entry which is preliminary data.</text>
</comment>
<reference evidence="2" key="1">
    <citation type="submission" date="2019-09" db="EMBL/GenBank/DDBJ databases">
        <title>Draft genome information of white flower Hibiscus syriacus.</title>
        <authorList>
            <person name="Kim Y.-M."/>
        </authorList>
    </citation>
    <scope>NUCLEOTIDE SEQUENCE [LARGE SCALE GENOMIC DNA]</scope>
    <source>
        <strain evidence="2">YM2019G1</strain>
    </source>
</reference>
<evidence type="ECO:0000313" key="2">
    <source>
        <dbReference type="EMBL" id="KAE8727847.1"/>
    </source>
</evidence>